<dbReference type="KEGG" id="ngf:FRF71_13455"/>
<name>A0A5B8S627_9SPHN</name>
<dbReference type="SUPFAM" id="SSF48452">
    <property type="entry name" value="TPR-like"/>
    <property type="match status" value="1"/>
</dbReference>
<evidence type="ECO:0000313" key="3">
    <source>
        <dbReference type="Proteomes" id="UP000321172"/>
    </source>
</evidence>
<feature type="signal peptide" evidence="1">
    <location>
        <begin position="1"/>
        <end position="33"/>
    </location>
</feature>
<dbReference type="Proteomes" id="UP000321172">
    <property type="component" value="Chromosome"/>
</dbReference>
<dbReference type="EMBL" id="CP042345">
    <property type="protein sequence ID" value="QEA17056.1"/>
    <property type="molecule type" value="Genomic_DNA"/>
</dbReference>
<organism evidence="2 3">
    <name type="scientific">Novosphingobium ginsenosidimutans</name>
    <dbReference type="NCBI Taxonomy" id="1176536"/>
    <lineage>
        <taxon>Bacteria</taxon>
        <taxon>Pseudomonadati</taxon>
        <taxon>Pseudomonadota</taxon>
        <taxon>Alphaproteobacteria</taxon>
        <taxon>Sphingomonadales</taxon>
        <taxon>Sphingomonadaceae</taxon>
        <taxon>Novosphingobium</taxon>
    </lineage>
</organism>
<evidence type="ECO:0000256" key="1">
    <source>
        <dbReference type="SAM" id="SignalP"/>
    </source>
</evidence>
<dbReference type="OrthoDB" id="7325958at2"/>
<accession>A0A5B8S627</accession>
<feature type="chain" id="PRO_5022764561" evidence="1">
    <location>
        <begin position="34"/>
        <end position="478"/>
    </location>
</feature>
<keyword evidence="1" id="KW-0732">Signal</keyword>
<dbReference type="AlphaFoldDB" id="A0A5B8S627"/>
<protein>
    <submittedName>
        <fullName evidence="2">Tetratricopeptide repeat protein</fullName>
    </submittedName>
</protein>
<keyword evidence="3" id="KW-1185">Reference proteome</keyword>
<gene>
    <name evidence="2" type="ORF">FRF71_13455</name>
</gene>
<reference evidence="2 3" key="1">
    <citation type="journal article" date="2013" name="J. Microbiol. Biotechnol.">
        <title>Novosphingobium ginsenosidimutans sp. nov., with the ability to convert ginsenoside.</title>
        <authorList>
            <person name="Kim J.K."/>
            <person name="He D."/>
            <person name="Liu Q.M."/>
            <person name="Park H.Y."/>
            <person name="Jung M.S."/>
            <person name="Yoon M.H."/>
            <person name="Kim S.C."/>
            <person name="Im W.T."/>
        </authorList>
    </citation>
    <scope>NUCLEOTIDE SEQUENCE [LARGE SCALE GENOMIC DNA]</scope>
    <source>
        <strain evidence="2 3">FW-6</strain>
    </source>
</reference>
<evidence type="ECO:0000313" key="2">
    <source>
        <dbReference type="EMBL" id="QEA17056.1"/>
    </source>
</evidence>
<proteinExistence type="predicted"/>
<dbReference type="Pfam" id="PF14559">
    <property type="entry name" value="TPR_19"/>
    <property type="match status" value="1"/>
</dbReference>
<dbReference type="RefSeq" id="WP_147091135.1">
    <property type="nucleotide sequence ID" value="NZ_BAABJD010000002.1"/>
</dbReference>
<dbReference type="InterPro" id="IPR011990">
    <property type="entry name" value="TPR-like_helical_dom_sf"/>
</dbReference>
<sequence>MRRTQFLTRPAYALALALASIGALGLIASPAEAQKKDDKKGAAAKGPQPTKTFVPVYTELKTMLDAAAKRPDVIAAKTKVTETERAYRSARGRTAQEAARGQYDAAVAALAGLLTAEKAKTDELFTKTGNEADKFFAGQLAFTYGGLAVDKPMQRRGLVAMIDSGNVPATELGKYHYYAAGFAFDMKDFAAAETSLKSAIAAGNNGADVQGLLAEAQNSAGRPADALATIKTIVDSAVAAGQTPAADVIERAVVISYQSKNPDAADWAIRRVEFYPTQLGWVAAGQILRERANFGPNESLDISRALDKAGALNTSTQSVQREYIEYLQSAVGKVGVLYPGEVIKIANQGIKATALQATDPFVRDALAEANRRLAADKASLAGLERDARAPAATAKTVLIGADTLLSYDQDAKAAELYQIALGKPGVDLAGANLRLGIALVKQGKMAEAEAALAKVDGPRKGIAQLWTLLAKGKVVPAV</sequence>